<evidence type="ECO:0000256" key="6">
    <source>
        <dbReference type="SAM" id="Phobius"/>
    </source>
</evidence>
<evidence type="ECO:0008006" key="9">
    <source>
        <dbReference type="Google" id="ProtNLM"/>
    </source>
</evidence>
<feature type="transmembrane region" description="Helical" evidence="6">
    <location>
        <begin position="375"/>
        <end position="397"/>
    </location>
</feature>
<sequence>MGMDSSEIVVPFVGALQAAISVLLTICFGVATAQFNLLSNNAAKELSRTCVRMFLPALLIYKIGSNLQQETAIRYVPVLIWSILYCFISMALGVVLTRMFKLPAWVTPALCFNNTTSLPLLLVQSLEKTGILSSILQDGESMTSALNRAESYFLINAMVSNSLTFALGPRLLRPNDEDAPDDNDDGDKDQEDQEEEQEDEDAMERGPDGIIDEETSLLPRRVVRQVNRGEGRAYKTSQRWYGSLPPWAQEAVDVAWEFANAPIFGAIVGAIIGLTPALHRLFFNDSNDGGYLNAWLTTAIKNIGDLFATTQIIVVGVKLSQSLRKMSRGEDSGEIPKASFALITLIRFIIWPLISIPLIWALATKTKALDADPMLWFAMMLMPTGPPAMILVALTMVNGSPEKEKMAIAKLLTVSYAITPLICFSVVGSLKASEAAFGR</sequence>
<dbReference type="InterPro" id="IPR004776">
    <property type="entry name" value="Mem_transp_PIN-like"/>
</dbReference>
<protein>
    <recommendedName>
        <fullName evidence="9">Auxin efflux carrier</fullName>
    </recommendedName>
</protein>
<dbReference type="OrthoDB" id="191139at2759"/>
<evidence type="ECO:0000256" key="5">
    <source>
        <dbReference type="SAM" id="MobiDB-lite"/>
    </source>
</evidence>
<dbReference type="GO" id="GO:0016020">
    <property type="term" value="C:membrane"/>
    <property type="evidence" value="ECO:0007669"/>
    <property type="project" value="UniProtKB-SubCell"/>
</dbReference>
<dbReference type="EMBL" id="KZ678128">
    <property type="protein sequence ID" value="PSN74147.1"/>
    <property type="molecule type" value="Genomic_DNA"/>
</dbReference>
<name>A0A2T2P934_CORCC</name>
<dbReference type="Proteomes" id="UP000240883">
    <property type="component" value="Unassembled WGS sequence"/>
</dbReference>
<feature type="transmembrane region" description="Helical" evidence="6">
    <location>
        <begin position="12"/>
        <end position="38"/>
    </location>
</feature>
<proteinExistence type="predicted"/>
<feature type="compositionally biased region" description="Acidic residues" evidence="5">
    <location>
        <begin position="177"/>
        <end position="202"/>
    </location>
</feature>
<feature type="transmembrane region" description="Helical" evidence="6">
    <location>
        <begin position="73"/>
        <end position="96"/>
    </location>
</feature>
<keyword evidence="4 6" id="KW-0472">Membrane</keyword>
<feature type="transmembrane region" description="Helical" evidence="6">
    <location>
        <begin position="409"/>
        <end position="430"/>
    </location>
</feature>
<feature type="transmembrane region" description="Helical" evidence="6">
    <location>
        <begin position="263"/>
        <end position="282"/>
    </location>
</feature>
<evidence type="ECO:0000313" key="8">
    <source>
        <dbReference type="Proteomes" id="UP000240883"/>
    </source>
</evidence>
<keyword evidence="2 6" id="KW-0812">Transmembrane</keyword>
<evidence type="ECO:0000256" key="1">
    <source>
        <dbReference type="ARBA" id="ARBA00004141"/>
    </source>
</evidence>
<organism evidence="7 8">
    <name type="scientific">Corynespora cassiicola Philippines</name>
    <dbReference type="NCBI Taxonomy" id="1448308"/>
    <lineage>
        <taxon>Eukaryota</taxon>
        <taxon>Fungi</taxon>
        <taxon>Dikarya</taxon>
        <taxon>Ascomycota</taxon>
        <taxon>Pezizomycotina</taxon>
        <taxon>Dothideomycetes</taxon>
        <taxon>Pleosporomycetidae</taxon>
        <taxon>Pleosporales</taxon>
        <taxon>Corynesporascaceae</taxon>
        <taxon>Corynespora</taxon>
    </lineage>
</organism>
<keyword evidence="3 6" id="KW-1133">Transmembrane helix</keyword>
<dbReference type="PANTHER" id="PTHR31794:SF4">
    <property type="entry name" value="AUXIN EFFLUX TRANSPORTER FAMILY PROTEIN (EUROFUNG)"/>
    <property type="match status" value="1"/>
</dbReference>
<dbReference type="GO" id="GO:0005783">
    <property type="term" value="C:endoplasmic reticulum"/>
    <property type="evidence" value="ECO:0007669"/>
    <property type="project" value="TreeGrafter"/>
</dbReference>
<dbReference type="STRING" id="1448308.A0A2T2P934"/>
<evidence type="ECO:0000256" key="2">
    <source>
        <dbReference type="ARBA" id="ARBA00022692"/>
    </source>
</evidence>
<dbReference type="PANTHER" id="PTHR31794">
    <property type="entry name" value="AUXIN EFFLUX TRANSPORTER FAMILY PROTEIN (EUROFUNG)"/>
    <property type="match status" value="1"/>
</dbReference>
<dbReference type="Pfam" id="PF03547">
    <property type="entry name" value="Mem_trans"/>
    <property type="match status" value="1"/>
</dbReference>
<feature type="region of interest" description="Disordered" evidence="5">
    <location>
        <begin position="173"/>
        <end position="211"/>
    </location>
</feature>
<accession>A0A2T2P934</accession>
<reference evidence="7 8" key="1">
    <citation type="journal article" date="2018" name="Front. Microbiol.">
        <title>Genome-Wide Analysis of Corynespora cassiicola Leaf Fall Disease Putative Effectors.</title>
        <authorList>
            <person name="Lopez D."/>
            <person name="Ribeiro S."/>
            <person name="Label P."/>
            <person name="Fumanal B."/>
            <person name="Venisse J.S."/>
            <person name="Kohler A."/>
            <person name="de Oliveira R.R."/>
            <person name="Labutti K."/>
            <person name="Lipzen A."/>
            <person name="Lail K."/>
            <person name="Bauer D."/>
            <person name="Ohm R.A."/>
            <person name="Barry K.W."/>
            <person name="Spatafora J."/>
            <person name="Grigoriev I.V."/>
            <person name="Martin F.M."/>
            <person name="Pujade-Renaud V."/>
        </authorList>
    </citation>
    <scope>NUCLEOTIDE SEQUENCE [LARGE SCALE GENOMIC DNA]</scope>
    <source>
        <strain evidence="7 8">Philippines</strain>
    </source>
</reference>
<feature type="transmembrane region" description="Helical" evidence="6">
    <location>
        <begin position="338"/>
        <end position="363"/>
    </location>
</feature>
<keyword evidence="8" id="KW-1185">Reference proteome</keyword>
<evidence type="ECO:0000313" key="7">
    <source>
        <dbReference type="EMBL" id="PSN74147.1"/>
    </source>
</evidence>
<evidence type="ECO:0000256" key="3">
    <source>
        <dbReference type="ARBA" id="ARBA00022989"/>
    </source>
</evidence>
<gene>
    <name evidence="7" type="ORF">BS50DRAFT_670600</name>
</gene>
<dbReference type="AlphaFoldDB" id="A0A2T2P934"/>
<comment type="subcellular location">
    <subcellularLocation>
        <location evidence="1">Membrane</location>
        <topology evidence="1">Multi-pass membrane protein</topology>
    </subcellularLocation>
</comment>
<dbReference type="GO" id="GO:0055085">
    <property type="term" value="P:transmembrane transport"/>
    <property type="evidence" value="ECO:0007669"/>
    <property type="project" value="InterPro"/>
</dbReference>
<evidence type="ECO:0000256" key="4">
    <source>
        <dbReference type="ARBA" id="ARBA00023136"/>
    </source>
</evidence>